<organism evidence="7">
    <name type="scientific">Notodromas monacha</name>
    <dbReference type="NCBI Taxonomy" id="399045"/>
    <lineage>
        <taxon>Eukaryota</taxon>
        <taxon>Metazoa</taxon>
        <taxon>Ecdysozoa</taxon>
        <taxon>Arthropoda</taxon>
        <taxon>Crustacea</taxon>
        <taxon>Oligostraca</taxon>
        <taxon>Ostracoda</taxon>
        <taxon>Podocopa</taxon>
        <taxon>Podocopida</taxon>
        <taxon>Cypridocopina</taxon>
        <taxon>Cypridoidea</taxon>
        <taxon>Cyprididae</taxon>
        <taxon>Notodromas</taxon>
    </lineage>
</organism>
<dbReference type="AlphaFoldDB" id="A0A7R9BTZ9"/>
<evidence type="ECO:0000256" key="1">
    <source>
        <dbReference type="ARBA" id="ARBA00004123"/>
    </source>
</evidence>
<accession>A0A7R9BTZ9</accession>
<dbReference type="Proteomes" id="UP000678499">
    <property type="component" value="Unassembled WGS sequence"/>
</dbReference>
<evidence type="ECO:0000313" key="7">
    <source>
        <dbReference type="EMBL" id="CAD7279948.1"/>
    </source>
</evidence>
<feature type="coiled-coil region" evidence="5">
    <location>
        <begin position="289"/>
        <end position="316"/>
    </location>
</feature>
<name>A0A7R9BTZ9_9CRUS</name>
<dbReference type="InterPro" id="IPR051762">
    <property type="entry name" value="UBF1"/>
</dbReference>
<evidence type="ECO:0000256" key="3">
    <source>
        <dbReference type="ARBA" id="ARBA00023242"/>
    </source>
</evidence>
<dbReference type="OrthoDB" id="1919336at2759"/>
<keyword evidence="8" id="KW-1185">Reference proteome</keyword>
<protein>
    <recommendedName>
        <fullName evidence="6">HMG box domain-containing protein</fullName>
    </recommendedName>
</protein>
<proteinExistence type="predicted"/>
<keyword evidence="3 4" id="KW-0539">Nucleus</keyword>
<evidence type="ECO:0000313" key="8">
    <source>
        <dbReference type="Proteomes" id="UP000678499"/>
    </source>
</evidence>
<keyword evidence="5" id="KW-0175">Coiled coil</keyword>
<dbReference type="Gene3D" id="1.10.30.10">
    <property type="entry name" value="High mobility group box domain"/>
    <property type="match status" value="3"/>
</dbReference>
<evidence type="ECO:0000259" key="6">
    <source>
        <dbReference type="PROSITE" id="PS50118"/>
    </source>
</evidence>
<keyword evidence="2 4" id="KW-0238">DNA-binding</keyword>
<feature type="domain" description="HMG box" evidence="6">
    <location>
        <begin position="188"/>
        <end position="255"/>
    </location>
</feature>
<evidence type="ECO:0000256" key="5">
    <source>
        <dbReference type="SAM" id="Coils"/>
    </source>
</evidence>
<dbReference type="SUPFAM" id="SSF47095">
    <property type="entry name" value="HMG-box"/>
    <property type="match status" value="4"/>
</dbReference>
<dbReference type="GO" id="GO:0003677">
    <property type="term" value="F:DNA binding"/>
    <property type="evidence" value="ECO:0007669"/>
    <property type="project" value="UniProtKB-UniRule"/>
</dbReference>
<feature type="DNA-binding region" description="HMG box" evidence="4">
    <location>
        <begin position="188"/>
        <end position="255"/>
    </location>
</feature>
<dbReference type="GO" id="GO:0005634">
    <property type="term" value="C:nucleus"/>
    <property type="evidence" value="ECO:0007669"/>
    <property type="project" value="UniProtKB-SubCell"/>
</dbReference>
<dbReference type="EMBL" id="CAJPEX010001866">
    <property type="protein sequence ID" value="CAG0920100.1"/>
    <property type="molecule type" value="Genomic_DNA"/>
</dbReference>
<dbReference type="InterPro" id="IPR009071">
    <property type="entry name" value="HMG_box_dom"/>
</dbReference>
<sequence>MTEASVSSVWTREEDMKLVKALLVKCGEDSRKPDKVAKDLNWETAKMSKIAGQRFRSLSPAQRSVFENKAKEAKAAFDESVVKFYREHPELRADQCLPKKPSTPFMLFCEAKGVQNKGTASEKTAKFAALSDKKKARYVQKAIVLEHLYADELAVHAAIHGKNNFPSVKSSVTQAELKLRDHVKGVQRKPPSSGYALFFRKMKEDDQMARIPSKERMAKIAAAWKESVSEEERNDYRRKAEALKQEYDGNMMDRFSPMRNKNRKMKEDDQMARIPSKERMAKIAAAWKESVSEEERNDYRRKAEALKQEYDGAGCNGERTLKPPCLDYESITKKGIFVFTTEYHQDYLSSYPDLLEDELRSIIVNDYNQLEDEKRAEYENKATVQTLWKKHRARDKVMLFKNEPTLPPRTISELFMRKSLASRDHFEPQPRKRMKLAHESLKRLSADEKVILEQELADAKSKYVQDYTSFINSLSPDELMEYSSKKKKETGVNSRINAMRDDDLELELEEIDF</sequence>
<dbReference type="InterPro" id="IPR036910">
    <property type="entry name" value="HMG_box_dom_sf"/>
</dbReference>
<dbReference type="SMART" id="SM00398">
    <property type="entry name" value="HMG"/>
    <property type="match status" value="4"/>
</dbReference>
<gene>
    <name evidence="7" type="ORF">NMOB1V02_LOCUS7612</name>
</gene>
<evidence type="ECO:0000256" key="2">
    <source>
        <dbReference type="ARBA" id="ARBA00023125"/>
    </source>
</evidence>
<dbReference type="PANTHER" id="PTHR46318:SF3">
    <property type="entry name" value="UPSTREAM BINDING TRANSCRIPTION FACTOR"/>
    <property type="match status" value="1"/>
</dbReference>
<dbReference type="PANTHER" id="PTHR46318">
    <property type="entry name" value="UPSTREAM BINDING TRANSCRIPTION FACTOR"/>
    <property type="match status" value="1"/>
</dbReference>
<dbReference type="EMBL" id="OA883903">
    <property type="protein sequence ID" value="CAD7279948.1"/>
    <property type="molecule type" value="Genomic_DNA"/>
</dbReference>
<reference evidence="7" key="1">
    <citation type="submission" date="2020-11" db="EMBL/GenBank/DDBJ databases">
        <authorList>
            <person name="Tran Van P."/>
        </authorList>
    </citation>
    <scope>NUCLEOTIDE SEQUENCE</scope>
</reference>
<comment type="subcellular location">
    <subcellularLocation>
        <location evidence="1">Nucleus</location>
    </subcellularLocation>
</comment>
<dbReference type="PROSITE" id="PS50118">
    <property type="entry name" value="HMG_BOX_2"/>
    <property type="match status" value="1"/>
</dbReference>
<evidence type="ECO:0000256" key="4">
    <source>
        <dbReference type="PROSITE-ProRule" id="PRU00267"/>
    </source>
</evidence>